<dbReference type="KEGG" id="sll:SLITO_v1c07390"/>
<proteinExistence type="predicted"/>
<keyword evidence="1" id="KW-1133">Transmembrane helix</keyword>
<keyword evidence="1" id="KW-0472">Membrane</keyword>
<gene>
    <name evidence="2" type="ORF">SLITO_v1c07390</name>
</gene>
<evidence type="ECO:0000313" key="2">
    <source>
        <dbReference type="EMBL" id="AKX34364.1"/>
    </source>
</evidence>
<name>A0A0K1W222_9MOLU</name>
<keyword evidence="1" id="KW-0812">Transmembrane</keyword>
<dbReference type="AlphaFoldDB" id="A0A0K1W222"/>
<reference evidence="2 3" key="1">
    <citation type="journal article" date="2015" name="Genome Announc.">
        <title>Complete Genome Sequence of Spiroplasma litorale TN-1T (DSM 21781), a Bacterium Isolated from a Green-Eyed Horsefly (Tabanus nigrovittatus).</title>
        <authorList>
            <person name="Lo W.S."/>
            <person name="Lai Y.C."/>
            <person name="Lien Y.W."/>
            <person name="Wang T.H."/>
            <person name="Kuo C.H."/>
        </authorList>
    </citation>
    <scope>NUCLEOTIDE SEQUENCE [LARGE SCALE GENOMIC DNA]</scope>
    <source>
        <strain evidence="2 3">TN-1</strain>
    </source>
</reference>
<dbReference type="Proteomes" id="UP000067476">
    <property type="component" value="Chromosome"/>
</dbReference>
<feature type="transmembrane region" description="Helical" evidence="1">
    <location>
        <begin position="55"/>
        <end position="77"/>
    </location>
</feature>
<evidence type="ECO:0000313" key="3">
    <source>
        <dbReference type="Proteomes" id="UP000067476"/>
    </source>
</evidence>
<organism evidence="2 3">
    <name type="scientific">Spiroplasma litorale</name>
    <dbReference type="NCBI Taxonomy" id="216942"/>
    <lineage>
        <taxon>Bacteria</taxon>
        <taxon>Bacillati</taxon>
        <taxon>Mycoplasmatota</taxon>
        <taxon>Mollicutes</taxon>
        <taxon>Entomoplasmatales</taxon>
        <taxon>Spiroplasmataceae</taxon>
        <taxon>Spiroplasma</taxon>
    </lineage>
</organism>
<dbReference type="PATRIC" id="fig|216942.3.peg.751"/>
<accession>A0A0K1W222</accession>
<protein>
    <submittedName>
        <fullName evidence="2">Uncharacterized protein</fullName>
    </submittedName>
</protein>
<sequence length="137" mass="15409">MKYDNLFKAGATVSIVLGSIGLSYALFLSIYTSLTFNDHSNWSKNDLYFYQFIKVINGLKIFFSIISIIFLIPTIILSSLLLKGKYNNYKLVAIFSIIFAGVIGGVLMLCGKYQKDDKNIIKDKTIISNNSIDDKNI</sequence>
<feature type="transmembrane region" description="Helical" evidence="1">
    <location>
        <begin position="89"/>
        <end position="110"/>
    </location>
</feature>
<dbReference type="RefSeq" id="WP_075058453.1">
    <property type="nucleotide sequence ID" value="NZ_CP012357.1"/>
</dbReference>
<keyword evidence="3" id="KW-1185">Reference proteome</keyword>
<evidence type="ECO:0000256" key="1">
    <source>
        <dbReference type="SAM" id="Phobius"/>
    </source>
</evidence>
<feature type="transmembrane region" description="Helical" evidence="1">
    <location>
        <begin position="12"/>
        <end position="34"/>
    </location>
</feature>
<dbReference type="STRING" id="216942.SLITO_v1c07390"/>
<dbReference type="EMBL" id="CP012357">
    <property type="protein sequence ID" value="AKX34364.1"/>
    <property type="molecule type" value="Genomic_DNA"/>
</dbReference>